<dbReference type="Gene3D" id="1.20.1250.20">
    <property type="entry name" value="MFS general substrate transporter like domains"/>
    <property type="match status" value="1"/>
</dbReference>
<protein>
    <submittedName>
        <fullName evidence="9">EmrB/QacA subfamily drug resistance transporter</fullName>
    </submittedName>
</protein>
<dbReference type="Proteomes" id="UP000278962">
    <property type="component" value="Unassembled WGS sequence"/>
</dbReference>
<dbReference type="EMBL" id="RBIL01000001">
    <property type="protein sequence ID" value="RKQ92998.1"/>
    <property type="molecule type" value="Genomic_DNA"/>
</dbReference>
<name>A0A660LD59_9ACTN</name>
<evidence type="ECO:0000256" key="5">
    <source>
        <dbReference type="ARBA" id="ARBA00022989"/>
    </source>
</evidence>
<dbReference type="InterPro" id="IPR036259">
    <property type="entry name" value="MFS_trans_sf"/>
</dbReference>
<feature type="transmembrane region" description="Helical" evidence="7">
    <location>
        <begin position="12"/>
        <end position="35"/>
    </location>
</feature>
<feature type="transmembrane region" description="Helical" evidence="7">
    <location>
        <begin position="399"/>
        <end position="419"/>
    </location>
</feature>
<keyword evidence="3" id="KW-1003">Cell membrane</keyword>
<keyword evidence="4 7" id="KW-0812">Transmembrane</keyword>
<keyword evidence="2" id="KW-0813">Transport</keyword>
<dbReference type="PROSITE" id="PS50850">
    <property type="entry name" value="MFS"/>
    <property type="match status" value="1"/>
</dbReference>
<feature type="transmembrane region" description="Helical" evidence="7">
    <location>
        <begin position="266"/>
        <end position="286"/>
    </location>
</feature>
<dbReference type="InterPro" id="IPR011701">
    <property type="entry name" value="MFS"/>
</dbReference>
<dbReference type="GO" id="GO:0022857">
    <property type="term" value="F:transmembrane transporter activity"/>
    <property type="evidence" value="ECO:0007669"/>
    <property type="project" value="InterPro"/>
</dbReference>
<evidence type="ECO:0000313" key="9">
    <source>
        <dbReference type="EMBL" id="RKQ92998.1"/>
    </source>
</evidence>
<dbReference type="SUPFAM" id="SSF103473">
    <property type="entry name" value="MFS general substrate transporter"/>
    <property type="match status" value="1"/>
</dbReference>
<dbReference type="AlphaFoldDB" id="A0A660LD59"/>
<dbReference type="PANTHER" id="PTHR42718">
    <property type="entry name" value="MAJOR FACILITATOR SUPERFAMILY MULTIDRUG TRANSPORTER MFSC"/>
    <property type="match status" value="1"/>
</dbReference>
<feature type="domain" description="Major facilitator superfamily (MFS) profile" evidence="8">
    <location>
        <begin position="12"/>
        <end position="460"/>
    </location>
</feature>
<dbReference type="CDD" id="cd17321">
    <property type="entry name" value="MFS_MMR_MDR_like"/>
    <property type="match status" value="1"/>
</dbReference>
<feature type="transmembrane region" description="Helical" evidence="7">
    <location>
        <begin position="169"/>
        <end position="187"/>
    </location>
</feature>
<feature type="transmembrane region" description="Helical" evidence="7">
    <location>
        <begin position="78"/>
        <end position="97"/>
    </location>
</feature>
<feature type="transmembrane region" description="Helical" evidence="7">
    <location>
        <begin position="47"/>
        <end position="66"/>
    </location>
</feature>
<feature type="transmembrane region" description="Helical" evidence="7">
    <location>
        <begin position="434"/>
        <end position="455"/>
    </location>
</feature>
<evidence type="ECO:0000256" key="2">
    <source>
        <dbReference type="ARBA" id="ARBA00022448"/>
    </source>
</evidence>
<keyword evidence="5 7" id="KW-1133">Transmembrane helix</keyword>
<keyword evidence="10" id="KW-1185">Reference proteome</keyword>
<dbReference type="Gene3D" id="1.20.1720.10">
    <property type="entry name" value="Multidrug resistance protein D"/>
    <property type="match status" value="1"/>
</dbReference>
<dbReference type="GO" id="GO:0005886">
    <property type="term" value="C:plasma membrane"/>
    <property type="evidence" value="ECO:0007669"/>
    <property type="project" value="UniProtKB-SubCell"/>
</dbReference>
<reference evidence="9 10" key="1">
    <citation type="submission" date="2018-10" db="EMBL/GenBank/DDBJ databases">
        <title>Genomic Encyclopedia of Archaeal and Bacterial Type Strains, Phase II (KMG-II): from individual species to whole genera.</title>
        <authorList>
            <person name="Goeker M."/>
        </authorList>
    </citation>
    <scope>NUCLEOTIDE SEQUENCE [LARGE SCALE GENOMIC DNA]</scope>
    <source>
        <strain evidence="9 10">DSM 14954</strain>
    </source>
</reference>
<comment type="subcellular location">
    <subcellularLocation>
        <location evidence="1">Cell membrane</location>
        <topology evidence="1">Multi-pass membrane protein</topology>
    </subcellularLocation>
</comment>
<evidence type="ECO:0000256" key="4">
    <source>
        <dbReference type="ARBA" id="ARBA00022692"/>
    </source>
</evidence>
<evidence type="ECO:0000259" key="8">
    <source>
        <dbReference type="PROSITE" id="PS50850"/>
    </source>
</evidence>
<feature type="transmembrane region" description="Helical" evidence="7">
    <location>
        <begin position="138"/>
        <end position="163"/>
    </location>
</feature>
<feature type="transmembrane region" description="Helical" evidence="7">
    <location>
        <begin position="298"/>
        <end position="319"/>
    </location>
</feature>
<gene>
    <name evidence="9" type="ORF">C8N24_2855</name>
</gene>
<dbReference type="RefSeq" id="WP_211339958.1">
    <property type="nucleotide sequence ID" value="NZ_RBIL01000001.1"/>
</dbReference>
<dbReference type="InterPro" id="IPR020846">
    <property type="entry name" value="MFS_dom"/>
</dbReference>
<organism evidence="9 10">
    <name type="scientific">Solirubrobacter pauli</name>
    <dbReference type="NCBI Taxonomy" id="166793"/>
    <lineage>
        <taxon>Bacteria</taxon>
        <taxon>Bacillati</taxon>
        <taxon>Actinomycetota</taxon>
        <taxon>Thermoleophilia</taxon>
        <taxon>Solirubrobacterales</taxon>
        <taxon>Solirubrobacteraceae</taxon>
        <taxon>Solirubrobacter</taxon>
    </lineage>
</organism>
<feature type="transmembrane region" description="Helical" evidence="7">
    <location>
        <begin position="103"/>
        <end position="126"/>
    </location>
</feature>
<dbReference type="Pfam" id="PF07690">
    <property type="entry name" value="MFS_1"/>
    <property type="match status" value="1"/>
</dbReference>
<evidence type="ECO:0000256" key="7">
    <source>
        <dbReference type="SAM" id="Phobius"/>
    </source>
</evidence>
<accession>A0A660LD59</accession>
<proteinExistence type="predicted"/>
<feature type="transmembrane region" description="Helical" evidence="7">
    <location>
        <begin position="199"/>
        <end position="216"/>
    </location>
</feature>
<dbReference type="PANTHER" id="PTHR42718:SF46">
    <property type="entry name" value="BLR6921 PROTEIN"/>
    <property type="match status" value="1"/>
</dbReference>
<evidence type="ECO:0000256" key="3">
    <source>
        <dbReference type="ARBA" id="ARBA00022475"/>
    </source>
</evidence>
<sequence>MPTTDKLRTGPVLAIVLVSYAMIVLDISIVITALPQIHRTLDFSATALSWVQNAYLLAFGGLLLLGARAGDLFGRRRMFTIGLALFTLASVAVGSAQTELWLIAARAAQGVGAAILAPSTLALLQTSFAEGPERTRAVSLYAAVAGVGATVGLVVGGIFAGWLSWRVGFFINAPIGLAMILAALRFLPETTPRRGATDATGVIASTLGMTALVFGIVRSADAGWTDPLTLVTIAVGVLGLVLFVANERRAAQPVMPLRLFSSRERSGAYAARLLFLAAMAPFWFFTTQWLQSVAGYSPVQAGLAFLPVTLPNFAAALVIPHLTRRYGNPTVLIAGLTLSVIGMAWLGRLGPDTSYFTGIALPMILIGIGQGGSLGPLTAGGLTGVRSEDAGAAGGVTNVAHQIGGSLGLAVLVAVFAAADSDTLSGAALLAHRISASLTVAAVLLAVALIVALVVHPRRHAAAAPQLATSALTER</sequence>
<feature type="transmembrane region" description="Helical" evidence="7">
    <location>
        <begin position="228"/>
        <end position="245"/>
    </location>
</feature>
<feature type="transmembrane region" description="Helical" evidence="7">
    <location>
        <begin position="331"/>
        <end position="349"/>
    </location>
</feature>
<keyword evidence="6 7" id="KW-0472">Membrane</keyword>
<feature type="transmembrane region" description="Helical" evidence="7">
    <location>
        <begin position="355"/>
        <end position="378"/>
    </location>
</feature>
<comment type="caution">
    <text evidence="9">The sequence shown here is derived from an EMBL/GenBank/DDBJ whole genome shotgun (WGS) entry which is preliminary data.</text>
</comment>
<evidence type="ECO:0000256" key="1">
    <source>
        <dbReference type="ARBA" id="ARBA00004651"/>
    </source>
</evidence>
<evidence type="ECO:0000313" key="10">
    <source>
        <dbReference type="Proteomes" id="UP000278962"/>
    </source>
</evidence>
<evidence type="ECO:0000256" key="6">
    <source>
        <dbReference type="ARBA" id="ARBA00023136"/>
    </source>
</evidence>